<name>A0A6F8XR67_9ACTN</name>
<organism evidence="1 2">
    <name type="scientific">Phytohabitans flavus</name>
    <dbReference type="NCBI Taxonomy" id="1076124"/>
    <lineage>
        <taxon>Bacteria</taxon>
        <taxon>Bacillati</taxon>
        <taxon>Actinomycetota</taxon>
        <taxon>Actinomycetes</taxon>
        <taxon>Micromonosporales</taxon>
        <taxon>Micromonosporaceae</taxon>
    </lineage>
</organism>
<reference evidence="1 2" key="2">
    <citation type="submission" date="2020-03" db="EMBL/GenBank/DDBJ databases">
        <authorList>
            <person name="Ichikawa N."/>
            <person name="Kimura A."/>
            <person name="Kitahashi Y."/>
            <person name="Uohara A."/>
        </authorList>
    </citation>
    <scope>NUCLEOTIDE SEQUENCE [LARGE SCALE GENOMIC DNA]</scope>
    <source>
        <strain evidence="1 2">NBRC 107702</strain>
    </source>
</reference>
<gene>
    <name evidence="1" type="ORF">Pflav_026580</name>
</gene>
<sequence length="150" mass="17638">MRRGRGSGIFKAVWEWLRRPRADGKRTLFDRIRGLPARRQPNTRLEDLKDFKLGDVWRQADPRNPASRDFVRRSDQKLDQLGRLRDWELEDAVLQPRDGAYITAYRDGRVVEGNHRLYEMLRRAGMLDGTPRPPGSTFSPQTQIYVKFLD</sequence>
<reference evidence="1 2" key="1">
    <citation type="submission" date="2020-03" db="EMBL/GenBank/DDBJ databases">
        <title>Whole genome shotgun sequence of Phytohabitans flavus NBRC 107702.</title>
        <authorList>
            <person name="Komaki H."/>
            <person name="Tamura T."/>
        </authorList>
    </citation>
    <scope>NUCLEOTIDE SEQUENCE [LARGE SCALE GENOMIC DNA]</scope>
    <source>
        <strain evidence="1 2">NBRC 107702</strain>
    </source>
</reference>
<dbReference type="EMBL" id="AP022870">
    <property type="protein sequence ID" value="BCB76248.1"/>
    <property type="molecule type" value="Genomic_DNA"/>
</dbReference>
<evidence type="ECO:0000313" key="2">
    <source>
        <dbReference type="Proteomes" id="UP000502508"/>
    </source>
</evidence>
<evidence type="ECO:0000313" key="1">
    <source>
        <dbReference type="EMBL" id="BCB76248.1"/>
    </source>
</evidence>
<dbReference type="KEGG" id="pfla:Pflav_026580"/>
<keyword evidence="2" id="KW-1185">Reference proteome</keyword>
<dbReference type="RefSeq" id="WP_173036343.1">
    <property type="nucleotide sequence ID" value="NZ_AP022870.1"/>
</dbReference>
<accession>A0A6F8XR67</accession>
<proteinExistence type="predicted"/>
<protein>
    <submittedName>
        <fullName evidence="1">Uncharacterized protein</fullName>
    </submittedName>
</protein>
<dbReference type="Proteomes" id="UP000502508">
    <property type="component" value="Chromosome"/>
</dbReference>
<dbReference type="AlphaFoldDB" id="A0A6F8XR67"/>